<evidence type="ECO:0000313" key="2">
    <source>
        <dbReference type="EMBL" id="KAJ7421688.1"/>
    </source>
</evidence>
<feature type="region of interest" description="Disordered" evidence="1">
    <location>
        <begin position="1"/>
        <end position="27"/>
    </location>
</feature>
<comment type="caution">
    <text evidence="2">The sequence shown here is derived from an EMBL/GenBank/DDBJ whole genome shotgun (WGS) entry which is preliminary data.</text>
</comment>
<organism evidence="2 3">
    <name type="scientific">Willisornis vidua</name>
    <name type="common">Xingu scale-backed antbird</name>
    <dbReference type="NCBI Taxonomy" id="1566151"/>
    <lineage>
        <taxon>Eukaryota</taxon>
        <taxon>Metazoa</taxon>
        <taxon>Chordata</taxon>
        <taxon>Craniata</taxon>
        <taxon>Vertebrata</taxon>
        <taxon>Euteleostomi</taxon>
        <taxon>Archelosauria</taxon>
        <taxon>Archosauria</taxon>
        <taxon>Dinosauria</taxon>
        <taxon>Saurischia</taxon>
        <taxon>Theropoda</taxon>
        <taxon>Coelurosauria</taxon>
        <taxon>Aves</taxon>
        <taxon>Neognathae</taxon>
        <taxon>Neoaves</taxon>
        <taxon>Telluraves</taxon>
        <taxon>Australaves</taxon>
        <taxon>Passeriformes</taxon>
        <taxon>Thamnophilidae</taxon>
        <taxon>Willisornis</taxon>
    </lineage>
</organism>
<evidence type="ECO:0000256" key="1">
    <source>
        <dbReference type="SAM" id="MobiDB-lite"/>
    </source>
</evidence>
<keyword evidence="3" id="KW-1185">Reference proteome</keyword>
<accession>A0ABQ9DME1</accession>
<proteinExistence type="predicted"/>
<dbReference type="EMBL" id="WHWB01033151">
    <property type="protein sequence ID" value="KAJ7421688.1"/>
    <property type="molecule type" value="Genomic_DNA"/>
</dbReference>
<feature type="compositionally biased region" description="Low complexity" evidence="1">
    <location>
        <begin position="1"/>
        <end position="23"/>
    </location>
</feature>
<protein>
    <submittedName>
        <fullName evidence="2">Uncharacterized protein</fullName>
    </submittedName>
</protein>
<sequence length="66" mass="6926">MEAAPAAAGEPAAWAAEPSAEPEPGVEELEAGGALDRVLRESVCQQQGWVRVYVIAGWTPGMKEFG</sequence>
<gene>
    <name evidence="2" type="ORF">WISP_41455</name>
</gene>
<dbReference type="Proteomes" id="UP001145742">
    <property type="component" value="Unassembled WGS sequence"/>
</dbReference>
<reference evidence="2" key="1">
    <citation type="submission" date="2019-10" db="EMBL/GenBank/DDBJ databases">
        <authorList>
            <person name="Soares A.E.R."/>
            <person name="Aleixo A."/>
            <person name="Schneider P."/>
            <person name="Miyaki C.Y."/>
            <person name="Schneider M.P."/>
            <person name="Mello C."/>
            <person name="Vasconcelos A.T.R."/>
        </authorList>
    </citation>
    <scope>NUCLEOTIDE SEQUENCE</scope>
    <source>
        <tissue evidence="2">Muscle</tissue>
    </source>
</reference>
<name>A0ABQ9DME1_9PASS</name>
<evidence type="ECO:0000313" key="3">
    <source>
        <dbReference type="Proteomes" id="UP001145742"/>
    </source>
</evidence>